<dbReference type="InterPro" id="IPR011008">
    <property type="entry name" value="Dimeric_a/b-barrel"/>
</dbReference>
<protein>
    <recommendedName>
        <fullName evidence="3">ABM domain-containing protein</fullName>
    </recommendedName>
</protein>
<dbReference type="Proteomes" id="UP000054032">
    <property type="component" value="Unassembled WGS sequence"/>
</dbReference>
<dbReference type="Gene3D" id="3.30.70.100">
    <property type="match status" value="1"/>
</dbReference>
<dbReference type="AlphaFoldDB" id="W6ZC21"/>
<evidence type="ECO:0000313" key="2">
    <source>
        <dbReference type="Proteomes" id="UP000054032"/>
    </source>
</evidence>
<evidence type="ECO:0000313" key="1">
    <source>
        <dbReference type="EMBL" id="EUC47348.1"/>
    </source>
</evidence>
<dbReference type="GeneID" id="19122929"/>
<name>W6ZC21_COCMI</name>
<sequence length="210" mass="24194">MANSAERMAAHTQLLKTYLPAQDKPITEVAIFELKHPQSPETLRNFEQRIIANCQDGKGIKRMAWGFSLTDEKKLVWMLDWDKIQDHWDFWQTPAFTPVIQAIEDLFVEGRPLVRHYEFDPPGMLNQEYQRVLIWNQENRDIAAEQVLKSNGPTTTSTSIASNGAYAVDMDEDTWWCSNFGYTSEAEVRKDSVQDKGEAGIFKLKFSDTK</sequence>
<gene>
    <name evidence="1" type="ORF">COCMIDRAFT_3607</name>
</gene>
<dbReference type="SUPFAM" id="SSF54909">
    <property type="entry name" value="Dimeric alpha+beta barrel"/>
    <property type="match status" value="1"/>
</dbReference>
<accession>W6ZC21</accession>
<dbReference type="HOGENOM" id="CLU_1326124_0_0_1"/>
<dbReference type="EMBL" id="KI963953">
    <property type="protein sequence ID" value="EUC47348.1"/>
    <property type="molecule type" value="Genomic_DNA"/>
</dbReference>
<keyword evidence="2" id="KW-1185">Reference proteome</keyword>
<organism evidence="1 2">
    <name type="scientific">Bipolaris oryzae ATCC 44560</name>
    <dbReference type="NCBI Taxonomy" id="930090"/>
    <lineage>
        <taxon>Eukaryota</taxon>
        <taxon>Fungi</taxon>
        <taxon>Dikarya</taxon>
        <taxon>Ascomycota</taxon>
        <taxon>Pezizomycotina</taxon>
        <taxon>Dothideomycetes</taxon>
        <taxon>Pleosporomycetidae</taxon>
        <taxon>Pleosporales</taxon>
        <taxon>Pleosporineae</taxon>
        <taxon>Pleosporaceae</taxon>
        <taxon>Bipolaris</taxon>
    </lineage>
</organism>
<dbReference type="KEGG" id="bor:COCMIDRAFT_3607"/>
<reference evidence="1 2" key="1">
    <citation type="journal article" date="2013" name="PLoS Genet.">
        <title>Comparative genome structure, secondary metabolite, and effector coding capacity across Cochliobolus pathogens.</title>
        <authorList>
            <person name="Condon B.J."/>
            <person name="Leng Y."/>
            <person name="Wu D."/>
            <person name="Bushley K.E."/>
            <person name="Ohm R.A."/>
            <person name="Otillar R."/>
            <person name="Martin J."/>
            <person name="Schackwitz W."/>
            <person name="Grimwood J."/>
            <person name="MohdZainudin N."/>
            <person name="Xue C."/>
            <person name="Wang R."/>
            <person name="Manning V.A."/>
            <person name="Dhillon B."/>
            <person name="Tu Z.J."/>
            <person name="Steffenson B.J."/>
            <person name="Salamov A."/>
            <person name="Sun H."/>
            <person name="Lowry S."/>
            <person name="LaButti K."/>
            <person name="Han J."/>
            <person name="Copeland A."/>
            <person name="Lindquist E."/>
            <person name="Barry K."/>
            <person name="Schmutz J."/>
            <person name="Baker S.E."/>
            <person name="Ciuffetti L.M."/>
            <person name="Grigoriev I.V."/>
            <person name="Zhong S."/>
            <person name="Turgeon B.G."/>
        </authorList>
    </citation>
    <scope>NUCLEOTIDE SEQUENCE [LARGE SCALE GENOMIC DNA]</scope>
    <source>
        <strain evidence="1 2">ATCC 44560</strain>
    </source>
</reference>
<dbReference type="OrthoDB" id="3830579at2759"/>
<proteinExistence type="predicted"/>
<evidence type="ECO:0008006" key="3">
    <source>
        <dbReference type="Google" id="ProtNLM"/>
    </source>
</evidence>
<dbReference type="eggNOG" id="ENOG502SRBF">
    <property type="taxonomic scope" value="Eukaryota"/>
</dbReference>
<dbReference type="RefSeq" id="XP_007686048.1">
    <property type="nucleotide sequence ID" value="XM_007687858.1"/>
</dbReference>